<name>A0AAD2FN05_9STRA</name>
<feature type="region of interest" description="Disordered" evidence="1">
    <location>
        <begin position="331"/>
        <end position="384"/>
    </location>
</feature>
<dbReference type="EMBL" id="CAKOGP040001714">
    <property type="protein sequence ID" value="CAJ1946750.1"/>
    <property type="molecule type" value="Genomic_DNA"/>
</dbReference>
<sequence>MGFIIHIFVVCLWLQLMILPAVQAQEDDGDFCNFDGERIPRGASVGSNFETRCGPWEEWPCFCNPDVPYQVDCPYCGFATNTPNLVKCAKHDETVSLLALSDDLGKKCTCDASDPAFPVSSCVGDFFADKCMFVVDGKTFWYANGDMVDVVNPCGSVSDYPCFCNPNLQDQLYCPYCTVTTRSGAVECLKDEEVKQFNIFRQGSQSSCVCDYSSRGNLNFPAEPRCNLPDGCAVAETNGATTFYSDGEEIRNREGICGTGYPFICDASGASIGSDNLTYPYCQIIDQSGEVQCVRDGESISLIDRFGESVRCTCRFGSLGPISDCVDSDISITTPPTRAPADSPTRAPTVSTRPLSTTRPTVILSLPPPTPSPGPRQTSSNAARPRITTVASVASVVAAVVATFQLFSQ</sequence>
<protein>
    <submittedName>
        <fullName evidence="3">Uncharacterized protein</fullName>
    </submittedName>
</protein>
<evidence type="ECO:0000313" key="4">
    <source>
        <dbReference type="Proteomes" id="UP001295423"/>
    </source>
</evidence>
<organism evidence="3 4">
    <name type="scientific">Cylindrotheca closterium</name>
    <dbReference type="NCBI Taxonomy" id="2856"/>
    <lineage>
        <taxon>Eukaryota</taxon>
        <taxon>Sar</taxon>
        <taxon>Stramenopiles</taxon>
        <taxon>Ochrophyta</taxon>
        <taxon>Bacillariophyta</taxon>
        <taxon>Bacillariophyceae</taxon>
        <taxon>Bacillariophycidae</taxon>
        <taxon>Bacillariales</taxon>
        <taxon>Bacillariaceae</taxon>
        <taxon>Cylindrotheca</taxon>
    </lineage>
</organism>
<evidence type="ECO:0000256" key="1">
    <source>
        <dbReference type="SAM" id="MobiDB-lite"/>
    </source>
</evidence>
<keyword evidence="4" id="KW-1185">Reference proteome</keyword>
<feature type="chain" id="PRO_5042271192" evidence="2">
    <location>
        <begin position="25"/>
        <end position="409"/>
    </location>
</feature>
<proteinExistence type="predicted"/>
<accession>A0AAD2FN05</accession>
<feature type="signal peptide" evidence="2">
    <location>
        <begin position="1"/>
        <end position="24"/>
    </location>
</feature>
<gene>
    <name evidence="3" type="ORF">CYCCA115_LOCUS10819</name>
</gene>
<comment type="caution">
    <text evidence="3">The sequence shown here is derived from an EMBL/GenBank/DDBJ whole genome shotgun (WGS) entry which is preliminary data.</text>
</comment>
<reference evidence="3" key="1">
    <citation type="submission" date="2023-08" db="EMBL/GenBank/DDBJ databases">
        <authorList>
            <person name="Audoor S."/>
            <person name="Bilcke G."/>
        </authorList>
    </citation>
    <scope>NUCLEOTIDE SEQUENCE</scope>
</reference>
<keyword evidence="2" id="KW-0732">Signal</keyword>
<evidence type="ECO:0000256" key="2">
    <source>
        <dbReference type="SAM" id="SignalP"/>
    </source>
</evidence>
<feature type="compositionally biased region" description="Polar residues" evidence="1">
    <location>
        <begin position="346"/>
        <end position="359"/>
    </location>
</feature>
<dbReference type="AlphaFoldDB" id="A0AAD2FN05"/>
<evidence type="ECO:0000313" key="3">
    <source>
        <dbReference type="EMBL" id="CAJ1946750.1"/>
    </source>
</evidence>
<dbReference type="Proteomes" id="UP001295423">
    <property type="component" value="Unassembled WGS sequence"/>
</dbReference>